<dbReference type="InterPro" id="IPR008901">
    <property type="entry name" value="ACER"/>
</dbReference>
<feature type="binding site" evidence="7">
    <location>
        <position position="191"/>
    </location>
    <ligand>
        <name>Zn(2+)</name>
        <dbReference type="ChEBI" id="CHEBI:29105"/>
        <note>catalytic</note>
    </ligand>
</feature>
<feature type="binding site" evidence="7">
    <location>
        <position position="68"/>
    </location>
    <ligand>
        <name>Zn(2+)</name>
        <dbReference type="ChEBI" id="CHEBI:29105"/>
        <note>catalytic</note>
    </ligand>
</feature>
<accession>A0A849L157</accession>
<dbReference type="AlphaFoldDB" id="A0A849L157"/>
<protein>
    <recommendedName>
        <fullName evidence="11">Ceramidase</fullName>
    </recommendedName>
</protein>
<feature type="binding site" evidence="6">
    <location>
        <position position="21"/>
    </location>
    <ligand>
        <name>Ca(2+)</name>
        <dbReference type="ChEBI" id="CHEBI:29108"/>
    </ligand>
</feature>
<reference evidence="9 10" key="1">
    <citation type="submission" date="2020-05" db="EMBL/GenBank/DDBJ databases">
        <title>Gimesia benthica sp. nov., a novel planctomycete isolated from a deep-sea water sample of the Northwest Indian Ocean.</title>
        <authorList>
            <person name="Wang J."/>
            <person name="Ruan C."/>
            <person name="Song L."/>
            <person name="Zhu Y."/>
            <person name="Li A."/>
            <person name="Zheng X."/>
            <person name="Wang L."/>
            <person name="Lu Z."/>
            <person name="Huang Y."/>
            <person name="Du W."/>
            <person name="Zhou Y."/>
            <person name="Huang L."/>
            <person name="Dai X."/>
        </authorList>
    </citation>
    <scope>NUCLEOTIDE SEQUENCE [LARGE SCALE GENOMIC DNA]</scope>
    <source>
        <strain evidence="9 10">YYQ-30</strain>
    </source>
</reference>
<evidence type="ECO:0008006" key="11">
    <source>
        <dbReference type="Google" id="ProtNLM"/>
    </source>
</evidence>
<evidence type="ECO:0000256" key="7">
    <source>
        <dbReference type="PIRSR" id="PIRSR608901-2"/>
    </source>
</evidence>
<keyword evidence="5 8" id="KW-0472">Membrane</keyword>
<dbReference type="Pfam" id="PF05875">
    <property type="entry name" value="Ceramidase"/>
    <property type="match status" value="1"/>
</dbReference>
<feature type="transmembrane region" description="Helical" evidence="8">
    <location>
        <begin position="159"/>
        <end position="178"/>
    </location>
</feature>
<evidence type="ECO:0000256" key="2">
    <source>
        <dbReference type="ARBA" id="ARBA00022692"/>
    </source>
</evidence>
<evidence type="ECO:0000256" key="6">
    <source>
        <dbReference type="PIRSR" id="PIRSR608901-1"/>
    </source>
</evidence>
<comment type="cofactor">
    <cofactor evidence="7">
        <name>Zn(2+)</name>
        <dbReference type="ChEBI" id="CHEBI:29105"/>
    </cofactor>
</comment>
<feature type="transmembrane region" description="Helical" evidence="8">
    <location>
        <begin position="49"/>
        <end position="68"/>
    </location>
</feature>
<name>A0A849L157_9RHOB</name>
<evidence type="ECO:0000256" key="3">
    <source>
        <dbReference type="ARBA" id="ARBA00022801"/>
    </source>
</evidence>
<dbReference type="GO" id="GO:0046872">
    <property type="term" value="F:metal ion binding"/>
    <property type="evidence" value="ECO:0007669"/>
    <property type="project" value="UniProtKB-KW"/>
</dbReference>
<feature type="binding site" evidence="7">
    <location>
        <position position="195"/>
    </location>
    <ligand>
        <name>Zn(2+)</name>
        <dbReference type="ChEBI" id="CHEBI:29105"/>
        <note>catalytic</note>
    </ligand>
</feature>
<gene>
    <name evidence="9" type="ORF">HMH01_06010</name>
</gene>
<keyword evidence="6" id="KW-0106">Calcium</keyword>
<evidence type="ECO:0000256" key="8">
    <source>
        <dbReference type="SAM" id="Phobius"/>
    </source>
</evidence>
<organism evidence="9 10">
    <name type="scientific">Halovulum dunhuangense</name>
    <dbReference type="NCBI Taxonomy" id="1505036"/>
    <lineage>
        <taxon>Bacteria</taxon>
        <taxon>Pseudomonadati</taxon>
        <taxon>Pseudomonadota</taxon>
        <taxon>Alphaproteobacteria</taxon>
        <taxon>Rhodobacterales</taxon>
        <taxon>Paracoccaceae</taxon>
        <taxon>Halovulum</taxon>
    </lineage>
</organism>
<evidence type="ECO:0000256" key="4">
    <source>
        <dbReference type="ARBA" id="ARBA00022989"/>
    </source>
</evidence>
<dbReference type="GO" id="GO:0016811">
    <property type="term" value="F:hydrolase activity, acting on carbon-nitrogen (but not peptide) bonds, in linear amides"/>
    <property type="evidence" value="ECO:0007669"/>
    <property type="project" value="InterPro"/>
</dbReference>
<dbReference type="RefSeq" id="WP_171323404.1">
    <property type="nucleotide sequence ID" value="NZ_JABFBC010000001.1"/>
</dbReference>
<dbReference type="GO" id="GO:0006672">
    <property type="term" value="P:ceramide metabolic process"/>
    <property type="evidence" value="ECO:0007669"/>
    <property type="project" value="InterPro"/>
</dbReference>
<feature type="transmembrane region" description="Helical" evidence="8">
    <location>
        <begin position="25"/>
        <end position="42"/>
    </location>
</feature>
<evidence type="ECO:0000256" key="1">
    <source>
        <dbReference type="ARBA" id="ARBA00004141"/>
    </source>
</evidence>
<dbReference type="EMBL" id="JABFBC010000001">
    <property type="protein sequence ID" value="NNU79991.1"/>
    <property type="molecule type" value="Genomic_DNA"/>
</dbReference>
<evidence type="ECO:0000256" key="5">
    <source>
        <dbReference type="ARBA" id="ARBA00023136"/>
    </source>
</evidence>
<keyword evidence="3" id="KW-0378">Hydrolase</keyword>
<sequence length="217" mass="23691">MDWMGQTDNYCERVDFAFWSEPVNAVTNASFMIAAIVVWAMLGGKRDPGARVLVAILAAIGIGSFLFHTYATRWALLADTLPIQLFILAYLFFATVRFFQLPLWAGGAAVVAFFPYAFLVVAGLRPITGGLNGSLGYVPVPILILGFAAALWRSAPETARGMAIGAGILLASLFFRTIDEAVCSVFPLGTHFLWHTLNGIMLGWMIMVLHRHVPAPR</sequence>
<dbReference type="GO" id="GO:0016020">
    <property type="term" value="C:membrane"/>
    <property type="evidence" value="ECO:0007669"/>
    <property type="project" value="UniProtKB-SubCell"/>
</dbReference>
<evidence type="ECO:0000313" key="9">
    <source>
        <dbReference type="EMBL" id="NNU79991.1"/>
    </source>
</evidence>
<feature type="transmembrane region" description="Helical" evidence="8">
    <location>
        <begin position="190"/>
        <end position="209"/>
    </location>
</feature>
<keyword evidence="10" id="KW-1185">Reference proteome</keyword>
<feature type="transmembrane region" description="Helical" evidence="8">
    <location>
        <begin position="101"/>
        <end position="122"/>
    </location>
</feature>
<keyword evidence="4 8" id="KW-1133">Transmembrane helix</keyword>
<dbReference type="Proteomes" id="UP000572377">
    <property type="component" value="Unassembled WGS sequence"/>
</dbReference>
<comment type="subcellular location">
    <subcellularLocation>
        <location evidence="1">Membrane</location>
        <topology evidence="1">Multi-pass membrane protein</topology>
    </subcellularLocation>
</comment>
<proteinExistence type="predicted"/>
<keyword evidence="6" id="KW-0479">Metal-binding</keyword>
<feature type="transmembrane region" description="Helical" evidence="8">
    <location>
        <begin position="134"/>
        <end position="152"/>
    </location>
</feature>
<keyword evidence="7" id="KW-0862">Zinc</keyword>
<keyword evidence="2 8" id="KW-0812">Transmembrane</keyword>
<feature type="transmembrane region" description="Helical" evidence="8">
    <location>
        <begin position="74"/>
        <end position="94"/>
    </location>
</feature>
<evidence type="ECO:0000313" key="10">
    <source>
        <dbReference type="Proteomes" id="UP000572377"/>
    </source>
</evidence>
<comment type="caution">
    <text evidence="9">The sequence shown here is derived from an EMBL/GenBank/DDBJ whole genome shotgun (WGS) entry which is preliminary data.</text>
</comment>